<sequence>MNKPIGRLFLVVLVMFAGLAGATSWWTVVKADELNTEYTGQNRRDVLRGLKVRRGLIRAADGTVLARSVRDREGIYSRRYPEAGLFAHAVGYSYASIAQSGIEQSRNDLLSGERGELGNVFAELLGRADSGDDVTTTLDPKGQRAALEALGGRKGAVVAIEPETGAIRAMVSTPGYDPNAFRRRGVFGRLSEDEANSPLLNRATQAGYQPGSTMKVATAIAAIDSGRFSPESRVNGRNGKEISGVPLNNFGQASYGDITLTEALTFSVNTVWAEVAETLGKATMDRYMDRLGFGADPPLDYPDDQMLPSGNYRKGRLIPPTSRFVDIGRMGIGQALLRVTPLQMAQVAAAVANDGELMEPRLVEKVVDRDGRTKEEIQPDEQNQVMSRESARQVARMMASVVREGSGTAAALQGIEVAGKTGTAEVDVARDIAQPWFIGFAPTANGRMAVAATVERVPGGTGGAIAAPIARRVLEALL</sequence>
<protein>
    <submittedName>
        <fullName evidence="3">Cell division protein FtsI [Peptidoglycan synthetase]</fullName>
        <ecNumber evidence="3">2.4.1.129</ecNumber>
    </submittedName>
</protein>
<dbReference type="InterPro" id="IPR012338">
    <property type="entry name" value="Beta-lactam/transpept-like"/>
</dbReference>
<dbReference type="GO" id="GO:0071555">
    <property type="term" value="P:cell wall organization"/>
    <property type="evidence" value="ECO:0007669"/>
    <property type="project" value="TreeGrafter"/>
</dbReference>
<dbReference type="Pfam" id="PF21922">
    <property type="entry name" value="PBP_dimer_2"/>
    <property type="match status" value="1"/>
</dbReference>
<dbReference type="InterPro" id="IPR050515">
    <property type="entry name" value="Beta-lactam/transpept"/>
</dbReference>
<gene>
    <name evidence="3" type="ORF">AVDCRST_MAG13-1495</name>
</gene>
<keyword evidence="3" id="KW-0132">Cell division</keyword>
<dbReference type="GO" id="GO:0016757">
    <property type="term" value="F:glycosyltransferase activity"/>
    <property type="evidence" value="ECO:0007669"/>
    <property type="project" value="UniProtKB-KW"/>
</dbReference>
<keyword evidence="3" id="KW-0808">Transferase</keyword>
<dbReference type="SUPFAM" id="SSF56601">
    <property type="entry name" value="beta-lactamase/transpeptidase-like"/>
    <property type="match status" value="1"/>
</dbReference>
<keyword evidence="3" id="KW-0131">Cell cycle</keyword>
<dbReference type="Gene3D" id="3.90.1310.10">
    <property type="entry name" value="Penicillin-binding protein 2a (Domain 2)"/>
    <property type="match status" value="1"/>
</dbReference>
<dbReference type="InterPro" id="IPR001460">
    <property type="entry name" value="PCN-bd_Tpept"/>
</dbReference>
<keyword evidence="3" id="KW-0328">Glycosyltransferase</keyword>
<feature type="domain" description="Penicillin binding protein A dimerisation" evidence="2">
    <location>
        <begin position="54"/>
        <end position="133"/>
    </location>
</feature>
<dbReference type="PANTHER" id="PTHR30627:SF24">
    <property type="entry name" value="PENICILLIN-BINDING PROTEIN 4B"/>
    <property type="match status" value="1"/>
</dbReference>
<feature type="domain" description="Penicillin-binding protein transpeptidase" evidence="1">
    <location>
        <begin position="155"/>
        <end position="475"/>
    </location>
</feature>
<dbReference type="InterPro" id="IPR054120">
    <property type="entry name" value="PBPA_dimer"/>
</dbReference>
<dbReference type="EC" id="2.4.1.129" evidence="3"/>
<evidence type="ECO:0000313" key="3">
    <source>
        <dbReference type="EMBL" id="CAA9486687.1"/>
    </source>
</evidence>
<accession>A0A6J4S1M8</accession>
<proteinExistence type="predicted"/>
<evidence type="ECO:0000259" key="2">
    <source>
        <dbReference type="Pfam" id="PF21922"/>
    </source>
</evidence>
<dbReference type="GO" id="GO:0005886">
    <property type="term" value="C:plasma membrane"/>
    <property type="evidence" value="ECO:0007669"/>
    <property type="project" value="TreeGrafter"/>
</dbReference>
<reference evidence="3" key="1">
    <citation type="submission" date="2020-02" db="EMBL/GenBank/DDBJ databases">
        <authorList>
            <person name="Meier V. D."/>
        </authorList>
    </citation>
    <scope>NUCLEOTIDE SEQUENCE</scope>
    <source>
        <strain evidence="3">AVDCRST_MAG13</strain>
    </source>
</reference>
<dbReference type="GO" id="GO:0008658">
    <property type="term" value="F:penicillin binding"/>
    <property type="evidence" value="ECO:0007669"/>
    <property type="project" value="InterPro"/>
</dbReference>
<dbReference type="Gene3D" id="3.40.710.10">
    <property type="entry name" value="DD-peptidase/beta-lactamase superfamily"/>
    <property type="match status" value="1"/>
</dbReference>
<dbReference type="Pfam" id="PF00905">
    <property type="entry name" value="Transpeptidase"/>
    <property type="match status" value="1"/>
</dbReference>
<dbReference type="AlphaFoldDB" id="A0A6J4S1M8"/>
<organism evidence="3">
    <name type="scientific">uncultured Solirubrobacteraceae bacterium</name>
    <dbReference type="NCBI Taxonomy" id="1162706"/>
    <lineage>
        <taxon>Bacteria</taxon>
        <taxon>Bacillati</taxon>
        <taxon>Actinomycetota</taxon>
        <taxon>Thermoleophilia</taxon>
        <taxon>Solirubrobacterales</taxon>
        <taxon>Solirubrobacteraceae</taxon>
        <taxon>environmental samples</taxon>
    </lineage>
</organism>
<name>A0A6J4S1M8_9ACTN</name>
<evidence type="ECO:0000259" key="1">
    <source>
        <dbReference type="Pfam" id="PF00905"/>
    </source>
</evidence>
<dbReference type="EMBL" id="CADCVO010000232">
    <property type="protein sequence ID" value="CAA9486687.1"/>
    <property type="molecule type" value="Genomic_DNA"/>
</dbReference>
<dbReference type="GO" id="GO:0071972">
    <property type="term" value="F:peptidoglycan L,D-transpeptidase activity"/>
    <property type="evidence" value="ECO:0007669"/>
    <property type="project" value="TreeGrafter"/>
</dbReference>
<dbReference type="GO" id="GO:0051301">
    <property type="term" value="P:cell division"/>
    <property type="evidence" value="ECO:0007669"/>
    <property type="project" value="UniProtKB-KW"/>
</dbReference>
<dbReference type="PANTHER" id="PTHR30627">
    <property type="entry name" value="PEPTIDOGLYCAN D,D-TRANSPEPTIDASE"/>
    <property type="match status" value="1"/>
</dbReference>